<proteinExistence type="inferred from homology"/>
<evidence type="ECO:0000313" key="10">
    <source>
        <dbReference type="Proteomes" id="UP001589838"/>
    </source>
</evidence>
<comment type="similarity">
    <text evidence="7">Belongs to the binding-protein-dependent transport system permease family.</text>
</comment>
<gene>
    <name evidence="9" type="ORF">ACFFHM_09065</name>
</gene>
<dbReference type="Pfam" id="PF00528">
    <property type="entry name" value="BPD_transp_1"/>
    <property type="match status" value="1"/>
</dbReference>
<evidence type="ECO:0000256" key="1">
    <source>
        <dbReference type="ARBA" id="ARBA00004651"/>
    </source>
</evidence>
<comment type="caution">
    <text evidence="9">The sequence shown here is derived from an EMBL/GenBank/DDBJ whole genome shotgun (WGS) entry which is preliminary data.</text>
</comment>
<evidence type="ECO:0000256" key="5">
    <source>
        <dbReference type="ARBA" id="ARBA00022989"/>
    </source>
</evidence>
<sequence length="289" mass="32441">MAKSMKINPKKFHRDQIKFHIALTFLSIFMALPIIFIFNHAFKPFTELFAYPPRFFVQAPTLENFRLLANFSAESGMPLSRYVFNSLYVTILVILLTLFISSLAAFALSKLEFKGKDTFNKINTLALMFVPVAVAIPRFFIVVNLGIFNTYWAHIIPLLAMPIGIFLLKQFMDQIPNELLEAAKIDGAGNMRLYWSIMLPLVKPALVTVAILTFQASWSNIESSAIFMDKESIRTLPFYMETLVSQSGNIVAGAGLAAVAGLVMFVPNLILFIILQNKVMNSMAHTGIK</sequence>
<feature type="transmembrane region" description="Helical" evidence="7">
    <location>
        <begin position="193"/>
        <end position="214"/>
    </location>
</feature>
<feature type="transmembrane region" description="Helical" evidence="7">
    <location>
        <begin position="250"/>
        <end position="275"/>
    </location>
</feature>
<dbReference type="PANTHER" id="PTHR43744">
    <property type="entry name" value="ABC TRANSPORTER PERMEASE PROTEIN MG189-RELATED-RELATED"/>
    <property type="match status" value="1"/>
</dbReference>
<keyword evidence="5 7" id="KW-1133">Transmembrane helix</keyword>
<evidence type="ECO:0000256" key="4">
    <source>
        <dbReference type="ARBA" id="ARBA00022692"/>
    </source>
</evidence>
<dbReference type="InterPro" id="IPR035906">
    <property type="entry name" value="MetI-like_sf"/>
</dbReference>
<evidence type="ECO:0000256" key="2">
    <source>
        <dbReference type="ARBA" id="ARBA00022448"/>
    </source>
</evidence>
<feature type="transmembrane region" description="Helical" evidence="7">
    <location>
        <begin position="87"/>
        <end position="113"/>
    </location>
</feature>
<evidence type="ECO:0000313" key="9">
    <source>
        <dbReference type="EMBL" id="MFC0470640.1"/>
    </source>
</evidence>
<evidence type="ECO:0000259" key="8">
    <source>
        <dbReference type="PROSITE" id="PS50928"/>
    </source>
</evidence>
<dbReference type="Proteomes" id="UP001589838">
    <property type="component" value="Unassembled WGS sequence"/>
</dbReference>
<keyword evidence="3" id="KW-1003">Cell membrane</keyword>
<dbReference type="SUPFAM" id="SSF161098">
    <property type="entry name" value="MetI-like"/>
    <property type="match status" value="1"/>
</dbReference>
<evidence type="ECO:0000256" key="3">
    <source>
        <dbReference type="ARBA" id="ARBA00022475"/>
    </source>
</evidence>
<evidence type="ECO:0000256" key="7">
    <source>
        <dbReference type="RuleBase" id="RU363032"/>
    </source>
</evidence>
<keyword evidence="2 7" id="KW-0813">Transport</keyword>
<dbReference type="Gene3D" id="1.10.3720.10">
    <property type="entry name" value="MetI-like"/>
    <property type="match status" value="1"/>
</dbReference>
<dbReference type="EMBL" id="JBHLUX010000024">
    <property type="protein sequence ID" value="MFC0470640.1"/>
    <property type="molecule type" value="Genomic_DNA"/>
</dbReference>
<comment type="subcellular location">
    <subcellularLocation>
        <location evidence="1 7">Cell membrane</location>
        <topology evidence="1 7">Multi-pass membrane protein</topology>
    </subcellularLocation>
</comment>
<dbReference type="PANTHER" id="PTHR43744:SF1">
    <property type="entry name" value="BINDING-PROTEIN-DEPENDENT TRANSPORT SYSTEMS INNER MEMBRANE COMPONENT"/>
    <property type="match status" value="1"/>
</dbReference>
<feature type="domain" description="ABC transmembrane type-1" evidence="8">
    <location>
        <begin position="83"/>
        <end position="275"/>
    </location>
</feature>
<accession>A0ABV6KBF6</accession>
<dbReference type="RefSeq" id="WP_335959169.1">
    <property type="nucleotide sequence ID" value="NZ_JAXBLX010000004.1"/>
</dbReference>
<name>A0ABV6KBF6_9BACI</name>
<keyword evidence="6 7" id="KW-0472">Membrane</keyword>
<evidence type="ECO:0000256" key="6">
    <source>
        <dbReference type="ARBA" id="ARBA00023136"/>
    </source>
</evidence>
<feature type="transmembrane region" description="Helical" evidence="7">
    <location>
        <begin position="151"/>
        <end position="172"/>
    </location>
</feature>
<keyword evidence="10" id="KW-1185">Reference proteome</keyword>
<dbReference type="CDD" id="cd06261">
    <property type="entry name" value="TM_PBP2"/>
    <property type="match status" value="1"/>
</dbReference>
<keyword evidence="4 7" id="KW-0812">Transmembrane</keyword>
<feature type="transmembrane region" description="Helical" evidence="7">
    <location>
        <begin position="125"/>
        <end position="145"/>
    </location>
</feature>
<organism evidence="9 10">
    <name type="scientific">Halalkalibacter kiskunsagensis</name>
    <dbReference type="NCBI Taxonomy" id="1548599"/>
    <lineage>
        <taxon>Bacteria</taxon>
        <taxon>Bacillati</taxon>
        <taxon>Bacillota</taxon>
        <taxon>Bacilli</taxon>
        <taxon>Bacillales</taxon>
        <taxon>Bacillaceae</taxon>
        <taxon>Halalkalibacter</taxon>
    </lineage>
</organism>
<dbReference type="PROSITE" id="PS50928">
    <property type="entry name" value="ABC_TM1"/>
    <property type="match status" value="1"/>
</dbReference>
<protein>
    <submittedName>
        <fullName evidence="9">Carbohydrate ABC transporter permease</fullName>
    </submittedName>
</protein>
<reference evidence="9 10" key="1">
    <citation type="submission" date="2024-09" db="EMBL/GenBank/DDBJ databases">
        <authorList>
            <person name="Sun Q."/>
            <person name="Mori K."/>
        </authorList>
    </citation>
    <scope>NUCLEOTIDE SEQUENCE [LARGE SCALE GENOMIC DNA]</scope>
    <source>
        <strain evidence="9 10">NCAIM B.02610</strain>
    </source>
</reference>
<feature type="transmembrane region" description="Helical" evidence="7">
    <location>
        <begin position="21"/>
        <end position="42"/>
    </location>
</feature>
<dbReference type="InterPro" id="IPR000515">
    <property type="entry name" value="MetI-like"/>
</dbReference>